<dbReference type="Pfam" id="PF08784">
    <property type="entry name" value="RPA_C"/>
    <property type="match status" value="1"/>
</dbReference>
<proteinExistence type="predicted"/>
<feature type="domain" description="Replication protein A C-terminal" evidence="1">
    <location>
        <begin position="1"/>
        <end position="53"/>
    </location>
</feature>
<organism evidence="2">
    <name type="scientific">Arundo donax</name>
    <name type="common">Giant reed</name>
    <name type="synonym">Donax arundinaceus</name>
    <dbReference type="NCBI Taxonomy" id="35708"/>
    <lineage>
        <taxon>Eukaryota</taxon>
        <taxon>Viridiplantae</taxon>
        <taxon>Streptophyta</taxon>
        <taxon>Embryophyta</taxon>
        <taxon>Tracheophyta</taxon>
        <taxon>Spermatophyta</taxon>
        <taxon>Magnoliopsida</taxon>
        <taxon>Liliopsida</taxon>
        <taxon>Poales</taxon>
        <taxon>Poaceae</taxon>
        <taxon>PACMAD clade</taxon>
        <taxon>Arundinoideae</taxon>
        <taxon>Arundineae</taxon>
        <taxon>Arundo</taxon>
    </lineage>
</organism>
<dbReference type="EMBL" id="GBRH01192650">
    <property type="protein sequence ID" value="JAE05246.1"/>
    <property type="molecule type" value="Transcribed_RNA"/>
</dbReference>
<dbReference type="InterPro" id="IPR036388">
    <property type="entry name" value="WH-like_DNA-bd_sf"/>
</dbReference>
<protein>
    <recommendedName>
        <fullName evidence="1">Replication protein A C-terminal domain-containing protein</fullName>
    </recommendedName>
</protein>
<dbReference type="Gene3D" id="1.10.10.10">
    <property type="entry name" value="Winged helix-like DNA-binding domain superfamily/Winged helix DNA-binding domain"/>
    <property type="match status" value="1"/>
</dbReference>
<evidence type="ECO:0000313" key="2">
    <source>
        <dbReference type="EMBL" id="JAE05246.1"/>
    </source>
</evidence>
<evidence type="ECO:0000259" key="1">
    <source>
        <dbReference type="Pfam" id="PF08784"/>
    </source>
</evidence>
<reference evidence="2" key="1">
    <citation type="submission" date="2014-09" db="EMBL/GenBank/DDBJ databases">
        <authorList>
            <person name="Magalhaes I.L.F."/>
            <person name="Oliveira U."/>
            <person name="Santos F.R."/>
            <person name="Vidigal T.H.D.A."/>
            <person name="Brescovit A.D."/>
            <person name="Santos A.J."/>
        </authorList>
    </citation>
    <scope>NUCLEOTIDE SEQUENCE</scope>
    <source>
        <tissue evidence="2">Shoot tissue taken approximately 20 cm above the soil surface</tissue>
    </source>
</reference>
<dbReference type="InterPro" id="IPR014892">
    <property type="entry name" value="RPA_C"/>
</dbReference>
<name>A0A0A9F528_ARUDO</name>
<dbReference type="InterPro" id="IPR036390">
    <property type="entry name" value="WH_DNA-bd_sf"/>
</dbReference>
<accession>A0A0A9F528</accession>
<reference evidence="2" key="2">
    <citation type="journal article" date="2015" name="Data Brief">
        <title>Shoot transcriptome of the giant reed, Arundo donax.</title>
        <authorList>
            <person name="Barrero R.A."/>
            <person name="Guerrero F.D."/>
            <person name="Moolhuijzen P."/>
            <person name="Goolsby J.A."/>
            <person name="Tidwell J."/>
            <person name="Bellgard S.E."/>
            <person name="Bellgard M.I."/>
        </authorList>
    </citation>
    <scope>NUCLEOTIDE SEQUENCE</scope>
    <source>
        <tissue evidence="2">Shoot tissue taken approximately 20 cm above the soil surface</tissue>
    </source>
</reference>
<sequence>MSVFHDPAVIDLEHGVTAEYVIGHLKQLPEEAIRTVIQEQVDAGNVYNTIDDYHYKSVMNG</sequence>
<dbReference type="AlphaFoldDB" id="A0A0A9F528"/>
<dbReference type="SUPFAM" id="SSF46785">
    <property type="entry name" value="Winged helix' DNA-binding domain"/>
    <property type="match status" value="1"/>
</dbReference>